<dbReference type="Proteomes" id="UP000252985">
    <property type="component" value="Plasmid pCBA1112-02"/>
</dbReference>
<gene>
    <name evidence="1" type="ORF">DU484_19220</name>
</gene>
<dbReference type="EMBL" id="CP031149">
    <property type="protein sequence ID" value="AXG12028.1"/>
    <property type="molecule type" value="Genomic_DNA"/>
</dbReference>
<organism evidence="1 2">
    <name type="scientific">Haloplanus rubicundus</name>
    <dbReference type="NCBI Taxonomy" id="1547898"/>
    <lineage>
        <taxon>Archaea</taxon>
        <taxon>Methanobacteriati</taxon>
        <taxon>Methanobacteriota</taxon>
        <taxon>Stenosarchaea group</taxon>
        <taxon>Halobacteria</taxon>
        <taxon>Halobacteriales</taxon>
        <taxon>Haloferacaceae</taxon>
        <taxon>Haloplanus</taxon>
    </lineage>
</organism>
<sequence>MNLCEGMLTVRMDDWSPVFRPFDTHLRILRQQLSLQLMEQMSAFDIREIRGQRQSSTDFETTLLTHSRTNPYLAHLPNRRYSTG</sequence>
<dbReference type="KEGG" id="haq:DU484_19220"/>
<name>A0A345EIK6_9EURY</name>
<geneLocation type="plasmid" evidence="2">
    <name>pcba1112-02</name>
</geneLocation>
<evidence type="ECO:0000313" key="1">
    <source>
        <dbReference type="EMBL" id="AXG12028.1"/>
    </source>
</evidence>
<evidence type="ECO:0000313" key="2">
    <source>
        <dbReference type="Proteomes" id="UP000252985"/>
    </source>
</evidence>
<protein>
    <submittedName>
        <fullName evidence="1">Uncharacterized protein</fullName>
    </submittedName>
</protein>
<dbReference type="AlphaFoldDB" id="A0A345EIK6"/>
<accession>A0A345EIK6</accession>
<keyword evidence="1" id="KW-0614">Plasmid</keyword>
<reference evidence="1 2" key="1">
    <citation type="submission" date="2018-07" db="EMBL/GenBank/DDBJ databases">
        <title>Genome sequences of Haloplanus sp. CBA1112.</title>
        <authorList>
            <person name="Kim Y.B."/>
            <person name="Roh S.W."/>
        </authorList>
    </citation>
    <scope>NUCLEOTIDE SEQUENCE [LARGE SCALE GENOMIC DNA]</scope>
    <source>
        <strain evidence="1 2">CBA1112</strain>
        <plasmid evidence="2">pcba1112-02</plasmid>
    </source>
</reference>
<proteinExistence type="predicted"/>